<dbReference type="PROSITE" id="PS00041">
    <property type="entry name" value="HTH_ARAC_FAMILY_1"/>
    <property type="match status" value="1"/>
</dbReference>
<keyword evidence="4" id="KW-0175">Coiled coil</keyword>
<dbReference type="Gene3D" id="2.60.120.10">
    <property type="entry name" value="Jelly Rolls"/>
    <property type="match status" value="1"/>
</dbReference>
<keyword evidence="3" id="KW-0804">Transcription</keyword>
<sequence length="296" mass="34549">MELERVYLNLTIEIRSIITMYYFEFGKDYVFSGESHDFWEMVYVDKGEVEVIADTTSHTLKTGSLIFHKPNEFHSFTATHGRAPNVIVITFDCYSKAMEQFENKVFQLQDEERNLLAQIIEEGANTFVFPFKYPLTRKKNAEIGSEQLLKNYLEIFLILLLRKKTHQENNQSLSFLPKEKDEAQLVTAIIHFLEERLDAQITLTEISDEFHVAKTKLKDLFAKHTGKSIKEYFMRLKIDKAKVSIREDVHNFTEIAQRLGFSSVHYFSKAFKRVSGMSPSEYAKSVKARSRIEKVE</sequence>
<dbReference type="PANTHER" id="PTHR43280">
    <property type="entry name" value="ARAC-FAMILY TRANSCRIPTIONAL REGULATOR"/>
    <property type="match status" value="1"/>
</dbReference>
<dbReference type="InterPro" id="IPR018062">
    <property type="entry name" value="HTH_AraC-typ_CS"/>
</dbReference>
<accession>A0ABQ1FF74</accession>
<reference evidence="7" key="1">
    <citation type="journal article" date="2019" name="Int. J. Syst. Evol. Microbiol.">
        <title>The Global Catalogue of Microorganisms (GCM) 10K type strain sequencing project: providing services to taxonomists for standard genome sequencing and annotation.</title>
        <authorList>
            <consortium name="The Broad Institute Genomics Platform"/>
            <consortium name="The Broad Institute Genome Sequencing Center for Infectious Disease"/>
            <person name="Wu L."/>
            <person name="Ma J."/>
        </authorList>
    </citation>
    <scope>NUCLEOTIDE SEQUENCE [LARGE SCALE GENOMIC DNA]</scope>
    <source>
        <strain evidence="7">CGMCC 1.15043</strain>
    </source>
</reference>
<dbReference type="Pfam" id="PF12833">
    <property type="entry name" value="HTH_18"/>
    <property type="match status" value="1"/>
</dbReference>
<comment type="caution">
    <text evidence="6">The sequence shown here is derived from an EMBL/GenBank/DDBJ whole genome shotgun (WGS) entry which is preliminary data.</text>
</comment>
<dbReference type="SUPFAM" id="SSF51182">
    <property type="entry name" value="RmlC-like cupins"/>
    <property type="match status" value="1"/>
</dbReference>
<dbReference type="InterPro" id="IPR018060">
    <property type="entry name" value="HTH_AraC"/>
</dbReference>
<evidence type="ECO:0000256" key="4">
    <source>
        <dbReference type="SAM" id="Coils"/>
    </source>
</evidence>
<evidence type="ECO:0000259" key="5">
    <source>
        <dbReference type="PROSITE" id="PS01124"/>
    </source>
</evidence>
<dbReference type="InterPro" id="IPR011051">
    <property type="entry name" value="RmlC_Cupin_sf"/>
</dbReference>
<evidence type="ECO:0000256" key="3">
    <source>
        <dbReference type="ARBA" id="ARBA00023163"/>
    </source>
</evidence>
<feature type="coiled-coil region" evidence="4">
    <location>
        <begin position="91"/>
        <end position="118"/>
    </location>
</feature>
<dbReference type="InterPro" id="IPR009057">
    <property type="entry name" value="Homeodomain-like_sf"/>
</dbReference>
<name>A0ABQ1FF74_9BACL</name>
<dbReference type="EMBL" id="BMHE01000058">
    <property type="protein sequence ID" value="GGA09590.1"/>
    <property type="molecule type" value="Genomic_DNA"/>
</dbReference>
<evidence type="ECO:0000256" key="1">
    <source>
        <dbReference type="ARBA" id="ARBA00023015"/>
    </source>
</evidence>
<dbReference type="InterPro" id="IPR003313">
    <property type="entry name" value="AraC-bd"/>
</dbReference>
<dbReference type="RefSeq" id="WP_189019535.1">
    <property type="nucleotide sequence ID" value="NZ_BMHE01000058.1"/>
</dbReference>
<keyword evidence="7" id="KW-1185">Reference proteome</keyword>
<dbReference type="SUPFAM" id="SSF46689">
    <property type="entry name" value="Homeodomain-like"/>
    <property type="match status" value="1"/>
</dbReference>
<dbReference type="Pfam" id="PF02311">
    <property type="entry name" value="AraC_binding"/>
    <property type="match status" value="1"/>
</dbReference>
<dbReference type="Proteomes" id="UP000615455">
    <property type="component" value="Unassembled WGS sequence"/>
</dbReference>
<evidence type="ECO:0000313" key="6">
    <source>
        <dbReference type="EMBL" id="GGA09590.1"/>
    </source>
</evidence>
<gene>
    <name evidence="6" type="ORF">GCM10008018_63930</name>
</gene>
<dbReference type="InterPro" id="IPR020449">
    <property type="entry name" value="Tscrpt_reg_AraC-type_HTH"/>
</dbReference>
<dbReference type="PANTHER" id="PTHR43280:SF31">
    <property type="entry name" value="TRANSCRIPTIONAL REGULATORY PROTEIN"/>
    <property type="match status" value="1"/>
</dbReference>
<dbReference type="Gene3D" id="1.10.10.60">
    <property type="entry name" value="Homeodomain-like"/>
    <property type="match status" value="2"/>
</dbReference>
<dbReference type="PROSITE" id="PS01124">
    <property type="entry name" value="HTH_ARAC_FAMILY_2"/>
    <property type="match status" value="1"/>
</dbReference>
<organism evidence="6 7">
    <name type="scientific">Paenibacillus marchantiophytorum</name>
    <dbReference type="NCBI Taxonomy" id="1619310"/>
    <lineage>
        <taxon>Bacteria</taxon>
        <taxon>Bacillati</taxon>
        <taxon>Bacillota</taxon>
        <taxon>Bacilli</taxon>
        <taxon>Bacillales</taxon>
        <taxon>Paenibacillaceae</taxon>
        <taxon>Paenibacillus</taxon>
    </lineage>
</organism>
<keyword evidence="1" id="KW-0805">Transcription regulation</keyword>
<dbReference type="SMART" id="SM00342">
    <property type="entry name" value="HTH_ARAC"/>
    <property type="match status" value="1"/>
</dbReference>
<proteinExistence type="predicted"/>
<protein>
    <recommendedName>
        <fullName evidence="5">HTH araC/xylS-type domain-containing protein</fullName>
    </recommendedName>
</protein>
<feature type="domain" description="HTH araC/xylS-type" evidence="5">
    <location>
        <begin position="187"/>
        <end position="285"/>
    </location>
</feature>
<evidence type="ECO:0000256" key="2">
    <source>
        <dbReference type="ARBA" id="ARBA00023125"/>
    </source>
</evidence>
<dbReference type="InterPro" id="IPR014710">
    <property type="entry name" value="RmlC-like_jellyroll"/>
</dbReference>
<evidence type="ECO:0000313" key="7">
    <source>
        <dbReference type="Proteomes" id="UP000615455"/>
    </source>
</evidence>
<dbReference type="PRINTS" id="PR00032">
    <property type="entry name" value="HTHARAC"/>
</dbReference>
<keyword evidence="2" id="KW-0238">DNA-binding</keyword>